<evidence type="ECO:0000256" key="1">
    <source>
        <dbReference type="SAM" id="MobiDB-lite"/>
    </source>
</evidence>
<protein>
    <submittedName>
        <fullName evidence="3">Uncharacterized protein</fullName>
    </submittedName>
</protein>
<keyword evidence="2" id="KW-0732">Signal</keyword>
<dbReference type="Proteomes" id="UP000605099">
    <property type="component" value="Unassembled WGS sequence"/>
</dbReference>
<evidence type="ECO:0000313" key="4">
    <source>
        <dbReference type="Proteomes" id="UP000605099"/>
    </source>
</evidence>
<dbReference type="EMBL" id="BMLK01000001">
    <property type="protein sequence ID" value="GGN40013.1"/>
    <property type="molecule type" value="Genomic_DNA"/>
</dbReference>
<reference evidence="4" key="1">
    <citation type="journal article" date="2019" name="Int. J. Syst. Evol. Microbiol.">
        <title>The Global Catalogue of Microorganisms (GCM) 10K type strain sequencing project: providing services to taxonomists for standard genome sequencing and annotation.</title>
        <authorList>
            <consortium name="The Broad Institute Genomics Platform"/>
            <consortium name="The Broad Institute Genome Sequencing Center for Infectious Disease"/>
            <person name="Wu L."/>
            <person name="Ma J."/>
        </authorList>
    </citation>
    <scope>NUCLEOTIDE SEQUENCE [LARGE SCALE GENOMIC DNA]</scope>
    <source>
        <strain evidence="4">CGMCC 1.6784</strain>
    </source>
</reference>
<sequence>MRIAPKYLIGAAALTALGAGVAQAASAKLHSMQVDAPDGSVVEVQYTGDVAPRVHVVPVEAVALPAAVRVAADPFARMARISAIMDAHMQAMMQRAAVLRQHAAQMQRQAVAHGNAQAAPGLTLVGDMPQRMHVTYYSSTTDTNGCTRTVSYSSDGSGEAPKLTQAASDGCDAVQPQTGVVPAKAEQPAAKPEHRAPAPGITV</sequence>
<name>A0ABQ2J6T5_9SPHN</name>
<organism evidence="3 4">
    <name type="scientific">Novosphingobium indicum</name>
    <dbReference type="NCBI Taxonomy" id="462949"/>
    <lineage>
        <taxon>Bacteria</taxon>
        <taxon>Pseudomonadati</taxon>
        <taxon>Pseudomonadota</taxon>
        <taxon>Alphaproteobacteria</taxon>
        <taxon>Sphingomonadales</taxon>
        <taxon>Sphingomonadaceae</taxon>
        <taxon>Novosphingobium</taxon>
    </lineage>
</organism>
<feature type="region of interest" description="Disordered" evidence="1">
    <location>
        <begin position="180"/>
        <end position="203"/>
    </location>
</feature>
<keyword evidence="4" id="KW-1185">Reference proteome</keyword>
<proteinExistence type="predicted"/>
<gene>
    <name evidence="3" type="ORF">GCM10011349_00560</name>
</gene>
<evidence type="ECO:0000313" key="3">
    <source>
        <dbReference type="EMBL" id="GGN40013.1"/>
    </source>
</evidence>
<feature type="signal peptide" evidence="2">
    <location>
        <begin position="1"/>
        <end position="24"/>
    </location>
</feature>
<evidence type="ECO:0000256" key="2">
    <source>
        <dbReference type="SAM" id="SignalP"/>
    </source>
</evidence>
<accession>A0ABQ2J6T5</accession>
<comment type="caution">
    <text evidence="3">The sequence shown here is derived from an EMBL/GenBank/DDBJ whole genome shotgun (WGS) entry which is preliminary data.</text>
</comment>
<dbReference type="RefSeq" id="WP_188817076.1">
    <property type="nucleotide sequence ID" value="NZ_BMLK01000001.1"/>
</dbReference>
<feature type="chain" id="PRO_5045868648" evidence="2">
    <location>
        <begin position="25"/>
        <end position="203"/>
    </location>
</feature>